<evidence type="ECO:0000313" key="3">
    <source>
        <dbReference type="EMBL" id="UUI75720.1"/>
    </source>
</evidence>
<dbReference type="EMBL" id="CP101988">
    <property type="protein sequence ID" value="UUI75720.1"/>
    <property type="molecule type" value="Genomic_DNA"/>
</dbReference>
<dbReference type="Gene3D" id="2.40.10.220">
    <property type="entry name" value="predicted glycosyltransferase like domains"/>
    <property type="match status" value="1"/>
</dbReference>
<accession>A0ABY5L187</accession>
<protein>
    <submittedName>
        <fullName evidence="3">PilZ domain-containing protein</fullName>
    </submittedName>
</protein>
<evidence type="ECO:0000313" key="4">
    <source>
        <dbReference type="Proteomes" id="UP001316189"/>
    </source>
</evidence>
<reference evidence="3 4" key="1">
    <citation type="submission" date="2022-07" db="EMBL/GenBank/DDBJ databases">
        <title>Novel species in genus cellulomonas.</title>
        <authorList>
            <person name="Ye L."/>
        </authorList>
    </citation>
    <scope>NUCLEOTIDE SEQUENCE [LARGE SCALE GENOMIC DNA]</scope>
    <source>
        <strain evidence="4">zg-Y338</strain>
    </source>
</reference>
<name>A0ABY5L187_9CELL</name>
<proteinExistence type="predicted"/>
<dbReference type="Proteomes" id="UP001316189">
    <property type="component" value="Chromosome"/>
</dbReference>
<keyword evidence="4" id="KW-1185">Reference proteome</keyword>
<sequence>MDEATMHELATCTINVDGGASVTGFVRVFDGDMMMIGVEAPLRALEPGSDVTVEVLDEVRGECLYAGYLSRVGPDGMDIADVALVSTLQKREVVRVSTHVACTGTALARWTDAEHGAPVTGPPAAASAPAVPTQSTGSAVEGVDGGEDEPVEASEPVEAEAHEGDLAFTMLDISAHGMRILSQATLQPGQRIRFLYEELPSPMLLEAVVVRAQPSRTGTHYGCRFLGLTSRQTDDLFRHVLQTQGVQRRERMRL</sequence>
<organism evidence="3 4">
    <name type="scientific">Cellulomonas chengniuliangii</name>
    <dbReference type="NCBI Taxonomy" id="2968084"/>
    <lineage>
        <taxon>Bacteria</taxon>
        <taxon>Bacillati</taxon>
        <taxon>Actinomycetota</taxon>
        <taxon>Actinomycetes</taxon>
        <taxon>Micrococcales</taxon>
        <taxon>Cellulomonadaceae</taxon>
        <taxon>Cellulomonas</taxon>
    </lineage>
</organism>
<evidence type="ECO:0000256" key="1">
    <source>
        <dbReference type="SAM" id="MobiDB-lite"/>
    </source>
</evidence>
<dbReference type="Pfam" id="PF07238">
    <property type="entry name" value="PilZ"/>
    <property type="match status" value="1"/>
</dbReference>
<feature type="domain" description="PilZ" evidence="2">
    <location>
        <begin position="152"/>
        <end position="241"/>
    </location>
</feature>
<dbReference type="SUPFAM" id="SSF141371">
    <property type="entry name" value="PilZ domain-like"/>
    <property type="match status" value="1"/>
</dbReference>
<feature type="compositionally biased region" description="Low complexity" evidence="1">
    <location>
        <begin position="116"/>
        <end position="133"/>
    </location>
</feature>
<gene>
    <name evidence="3" type="ORF">NP064_02015</name>
</gene>
<dbReference type="InterPro" id="IPR009875">
    <property type="entry name" value="PilZ_domain"/>
</dbReference>
<dbReference type="RefSeq" id="WP_227568186.1">
    <property type="nucleotide sequence ID" value="NZ_CP101988.1"/>
</dbReference>
<evidence type="ECO:0000259" key="2">
    <source>
        <dbReference type="Pfam" id="PF07238"/>
    </source>
</evidence>
<feature type="region of interest" description="Disordered" evidence="1">
    <location>
        <begin position="115"/>
        <end position="151"/>
    </location>
</feature>